<evidence type="ECO:0000259" key="5">
    <source>
        <dbReference type="PROSITE" id="PS51005"/>
    </source>
</evidence>
<accession>A0A151SM71</accession>
<evidence type="ECO:0000256" key="2">
    <source>
        <dbReference type="ARBA" id="ARBA00023125"/>
    </source>
</evidence>
<dbReference type="AlphaFoldDB" id="A0A151SM71"/>
<dbReference type="PANTHER" id="PTHR31719">
    <property type="entry name" value="NAC TRANSCRIPTION FACTOR 56"/>
    <property type="match status" value="1"/>
</dbReference>
<dbReference type="InterPro" id="IPR036093">
    <property type="entry name" value="NAC_dom_sf"/>
</dbReference>
<name>A0A151SM71_CAJCA</name>
<dbReference type="GO" id="GO:0006355">
    <property type="term" value="P:regulation of DNA-templated transcription"/>
    <property type="evidence" value="ECO:0007669"/>
    <property type="project" value="InterPro"/>
</dbReference>
<evidence type="ECO:0000313" key="6">
    <source>
        <dbReference type="EMBL" id="KYP55875.1"/>
    </source>
</evidence>
<reference evidence="6 7" key="1">
    <citation type="journal article" date="2012" name="Nat. Biotechnol.">
        <title>Draft genome sequence of pigeonpea (Cajanus cajan), an orphan legume crop of resource-poor farmers.</title>
        <authorList>
            <person name="Varshney R.K."/>
            <person name="Chen W."/>
            <person name="Li Y."/>
            <person name="Bharti A.K."/>
            <person name="Saxena R.K."/>
            <person name="Schlueter J.A."/>
            <person name="Donoghue M.T."/>
            <person name="Azam S."/>
            <person name="Fan G."/>
            <person name="Whaley A.M."/>
            <person name="Farmer A.D."/>
            <person name="Sheridan J."/>
            <person name="Iwata A."/>
            <person name="Tuteja R."/>
            <person name="Penmetsa R.V."/>
            <person name="Wu W."/>
            <person name="Upadhyaya H.D."/>
            <person name="Yang S.P."/>
            <person name="Shah T."/>
            <person name="Saxena K.B."/>
            <person name="Michael T."/>
            <person name="McCombie W.R."/>
            <person name="Yang B."/>
            <person name="Zhang G."/>
            <person name="Yang H."/>
            <person name="Wang J."/>
            <person name="Spillane C."/>
            <person name="Cook D.R."/>
            <person name="May G.D."/>
            <person name="Xu X."/>
            <person name="Jackson S.A."/>
        </authorList>
    </citation>
    <scope>NUCLEOTIDE SEQUENCE [LARGE SCALE GENOMIC DNA]</scope>
    <source>
        <strain evidence="7">cv. Asha</strain>
    </source>
</reference>
<evidence type="ECO:0000256" key="4">
    <source>
        <dbReference type="ARBA" id="ARBA00023242"/>
    </source>
</evidence>
<evidence type="ECO:0000313" key="7">
    <source>
        <dbReference type="Proteomes" id="UP000075243"/>
    </source>
</evidence>
<dbReference type="GO" id="GO:0003677">
    <property type="term" value="F:DNA binding"/>
    <property type="evidence" value="ECO:0007669"/>
    <property type="project" value="UniProtKB-KW"/>
</dbReference>
<gene>
    <name evidence="6" type="ORF">KK1_002101</name>
</gene>
<keyword evidence="7" id="KW-1185">Reference proteome</keyword>
<keyword evidence="2" id="KW-0238">DNA-binding</keyword>
<dbReference type="PROSITE" id="PS51005">
    <property type="entry name" value="NAC"/>
    <property type="match status" value="1"/>
</dbReference>
<keyword evidence="1" id="KW-0805">Transcription regulation</keyword>
<dbReference type="PANTHER" id="PTHR31719:SF252">
    <property type="entry name" value="NAC DOMAIN-CONTAINING PROTEIN"/>
    <property type="match status" value="1"/>
</dbReference>
<dbReference type="Proteomes" id="UP000075243">
    <property type="component" value="Chromosome 11"/>
</dbReference>
<dbReference type="Gramene" id="C.cajan_02050.t">
    <property type="protein sequence ID" value="C.cajan_02050.t"/>
    <property type="gene ID" value="C.cajan_02050"/>
</dbReference>
<sequence length="163" mass="19139">MELQNHSESIGFRFDPTDDILAGYYLRRILAQSLPNDVIQEYDVFQTQPWGLPGGEKHLNWLKFFFYNIGARVFENPDKRVAGNGQWRIMEKDEDFQLPTKLQWIAKRNILVFWEAKGNRFTETNWMMHEFHLAPKSNPSQVNIIINTIVSTIITIKIVQQLA</sequence>
<dbReference type="OMA" id="IDFTVEC"/>
<evidence type="ECO:0000256" key="3">
    <source>
        <dbReference type="ARBA" id="ARBA00023163"/>
    </source>
</evidence>
<dbReference type="EMBL" id="CM003613">
    <property type="protein sequence ID" value="KYP55875.1"/>
    <property type="molecule type" value="Genomic_DNA"/>
</dbReference>
<evidence type="ECO:0000256" key="1">
    <source>
        <dbReference type="ARBA" id="ARBA00023015"/>
    </source>
</evidence>
<keyword evidence="3" id="KW-0804">Transcription</keyword>
<proteinExistence type="predicted"/>
<feature type="domain" description="NAC" evidence="5">
    <location>
        <begin position="8"/>
        <end position="152"/>
    </location>
</feature>
<organism evidence="6 7">
    <name type="scientific">Cajanus cajan</name>
    <name type="common">Pigeon pea</name>
    <name type="synonym">Cajanus indicus</name>
    <dbReference type="NCBI Taxonomy" id="3821"/>
    <lineage>
        <taxon>Eukaryota</taxon>
        <taxon>Viridiplantae</taxon>
        <taxon>Streptophyta</taxon>
        <taxon>Embryophyta</taxon>
        <taxon>Tracheophyta</taxon>
        <taxon>Spermatophyta</taxon>
        <taxon>Magnoliopsida</taxon>
        <taxon>eudicotyledons</taxon>
        <taxon>Gunneridae</taxon>
        <taxon>Pentapetalae</taxon>
        <taxon>rosids</taxon>
        <taxon>fabids</taxon>
        <taxon>Fabales</taxon>
        <taxon>Fabaceae</taxon>
        <taxon>Papilionoideae</taxon>
        <taxon>50 kb inversion clade</taxon>
        <taxon>NPAAA clade</taxon>
        <taxon>indigoferoid/millettioid clade</taxon>
        <taxon>Phaseoleae</taxon>
        <taxon>Cajanus</taxon>
    </lineage>
</organism>
<dbReference type="InterPro" id="IPR003441">
    <property type="entry name" value="NAC-dom"/>
</dbReference>
<protein>
    <submittedName>
        <fullName evidence="6">NAC domain-containing protein 94</fullName>
    </submittedName>
</protein>
<keyword evidence="4" id="KW-0539">Nucleus</keyword>
<dbReference type="SUPFAM" id="SSF101941">
    <property type="entry name" value="NAC domain"/>
    <property type="match status" value="1"/>
</dbReference>
<dbReference type="STRING" id="3821.A0A151SM71"/>
<dbReference type="Pfam" id="PF02365">
    <property type="entry name" value="NAM"/>
    <property type="match status" value="1"/>
</dbReference>
<dbReference type="Gene3D" id="2.170.150.80">
    <property type="entry name" value="NAC domain"/>
    <property type="match status" value="1"/>
</dbReference>